<dbReference type="HOGENOM" id="CLU_562330_0_0_9"/>
<proteinExistence type="predicted"/>
<dbReference type="STRING" id="545696.HOLDEFILI_03908"/>
<gene>
    <name evidence="1" type="ORF">HOLDEFILI_03908</name>
</gene>
<organism evidence="1 2">
    <name type="scientific">Holdemania filiformis DSM 12042</name>
    <dbReference type="NCBI Taxonomy" id="545696"/>
    <lineage>
        <taxon>Bacteria</taxon>
        <taxon>Bacillati</taxon>
        <taxon>Bacillota</taxon>
        <taxon>Erysipelotrichia</taxon>
        <taxon>Erysipelotrichales</taxon>
        <taxon>Erysipelotrichaceae</taxon>
        <taxon>Holdemania</taxon>
    </lineage>
</organism>
<name>B9YDI5_9FIRM</name>
<reference evidence="1 2" key="1">
    <citation type="submission" date="2008-12" db="EMBL/GenBank/DDBJ databases">
        <authorList>
            <person name="Fulton L."/>
            <person name="Clifton S."/>
            <person name="Fulton B."/>
            <person name="Xu J."/>
            <person name="Minx P."/>
            <person name="Pepin K.H."/>
            <person name="Johnson M."/>
            <person name="Bhonagiri V."/>
            <person name="Nash W.E."/>
            <person name="Mardis E.R."/>
            <person name="Wilson R.K."/>
        </authorList>
    </citation>
    <scope>NUCLEOTIDE SEQUENCE [LARGE SCALE GENOMIC DNA]</scope>
    <source>
        <strain evidence="1 2">DSM 12042</strain>
    </source>
</reference>
<dbReference type="RefSeq" id="WP_006061045.1">
    <property type="nucleotide sequence ID" value="NZ_GG657562.1"/>
</dbReference>
<dbReference type="OrthoDB" id="2002608at2"/>
<comment type="caution">
    <text evidence="1">The sequence shown here is derived from an EMBL/GenBank/DDBJ whole genome shotgun (WGS) entry which is preliminary data.</text>
</comment>
<dbReference type="EMBL" id="ACCF01000245">
    <property type="protein sequence ID" value="EEF65967.1"/>
    <property type="molecule type" value="Genomic_DNA"/>
</dbReference>
<dbReference type="Proteomes" id="UP000005950">
    <property type="component" value="Unassembled WGS sequence"/>
</dbReference>
<protein>
    <submittedName>
        <fullName evidence="1">Uncharacterized protein</fullName>
    </submittedName>
</protein>
<accession>B9YDI5</accession>
<sequence>MREENGFKPEEIEYVPYIPNKYEFKKYFDSMRKIDCEDGFSENKRIRHTYTYKELSKITGVPEESIRKLINKTQPTSNRDLIISLCIAIKLDLDCTNLALFKYGMPELHDEEHGDSMTRDYLIMEILHKYNGDMTIHEVNSHLAAFGFSPLHIPITNKGIAPSIKQDEYEVINIRVFPLINDYDFCLSDKFNIKNYDCSAEMLIKNISSGEEYKITGSKDKKFFIYCLSGSNRILPIEKFEHYKKLKTVLSFFVMQIDKEISKLQAIQNDTKNYGNRTTAKFEDGRIVFISESFNNKLPEIPLYILVEDNCKDIKILISKKSMFMSRLYDDIQYREEYHCEKIKAIWEYNDVDDIKNDSIYKNHEVIQKSIIKIYNDLTSNISKLKDDIKSRNEYISLTVLTDGEPDEFYLMCRALRLVKEFSFKKEDDFYCTTRNKITYRYNDKIYTITREDVKTAFELGMKNADDICLVKERIGSLEALYEEM</sequence>
<evidence type="ECO:0000313" key="1">
    <source>
        <dbReference type="EMBL" id="EEF65967.1"/>
    </source>
</evidence>
<evidence type="ECO:0000313" key="2">
    <source>
        <dbReference type="Proteomes" id="UP000005950"/>
    </source>
</evidence>
<dbReference type="AlphaFoldDB" id="B9YDI5"/>
<reference evidence="1 2" key="2">
    <citation type="submission" date="2009-02" db="EMBL/GenBank/DDBJ databases">
        <title>Draft genome sequence of Holdemania filiformis DSM 12042.</title>
        <authorList>
            <person name="Sudarsanam P."/>
            <person name="Ley R."/>
            <person name="Guruge J."/>
            <person name="Turnbaugh P.J."/>
            <person name="Mahowald M."/>
            <person name="Liep D."/>
            <person name="Gordon J."/>
        </authorList>
    </citation>
    <scope>NUCLEOTIDE SEQUENCE [LARGE SCALE GENOMIC DNA]</scope>
    <source>
        <strain evidence="1 2">DSM 12042</strain>
    </source>
</reference>
<dbReference type="eggNOG" id="ENOG502ZRVJ">
    <property type="taxonomic scope" value="Bacteria"/>
</dbReference>